<gene>
    <name evidence="8" type="ORF">BEI59_35430</name>
    <name evidence="7" type="ORF">BEI61_05390</name>
    <name evidence="9" type="ORF">BEI63_04815</name>
</gene>
<comment type="caution">
    <text evidence="7">The sequence shown here is derived from an EMBL/GenBank/DDBJ whole genome shotgun (WGS) entry which is preliminary data.</text>
</comment>
<evidence type="ECO:0000256" key="4">
    <source>
        <dbReference type="ARBA" id="ARBA00022989"/>
    </source>
</evidence>
<dbReference type="Proteomes" id="UP000094067">
    <property type="component" value="Unassembled WGS sequence"/>
</dbReference>
<evidence type="ECO:0000313" key="7">
    <source>
        <dbReference type="EMBL" id="ODM04581.1"/>
    </source>
</evidence>
<evidence type="ECO:0000256" key="1">
    <source>
        <dbReference type="ARBA" id="ARBA00004236"/>
    </source>
</evidence>
<reference evidence="7 10" key="1">
    <citation type="submission" date="2016-07" db="EMBL/GenBank/DDBJ databases">
        <title>Characterization of isolates of Eisenbergiella tayi derived from blood cultures, using whole genome sequencing.</title>
        <authorList>
            <person name="Burdz T."/>
            <person name="Wiebe D."/>
            <person name="Huynh C."/>
            <person name="Bernard K."/>
        </authorList>
    </citation>
    <scope>NUCLEOTIDE SEQUENCE [LARGE SCALE GENOMIC DNA]</scope>
    <source>
        <strain evidence="7 10">NML 110608</strain>
    </source>
</reference>
<keyword evidence="7" id="KW-0282">Flagellum</keyword>
<keyword evidence="7" id="KW-0969">Cilium</keyword>
<organism evidence="7 10">
    <name type="scientific">Eisenbergiella tayi</name>
    <dbReference type="NCBI Taxonomy" id="1432052"/>
    <lineage>
        <taxon>Bacteria</taxon>
        <taxon>Bacillati</taxon>
        <taxon>Bacillota</taxon>
        <taxon>Clostridia</taxon>
        <taxon>Lachnospirales</taxon>
        <taxon>Lachnospiraceae</taxon>
        <taxon>Eisenbergiella</taxon>
    </lineage>
</organism>
<feature type="transmembrane region" description="Helical" evidence="6">
    <location>
        <begin position="6"/>
        <end position="24"/>
    </location>
</feature>
<dbReference type="EMBL" id="MCGH01000003">
    <property type="protein sequence ID" value="ODM04581.1"/>
    <property type="molecule type" value="Genomic_DNA"/>
</dbReference>
<dbReference type="GeneID" id="29724358"/>
<keyword evidence="2" id="KW-1003">Cell membrane</keyword>
<dbReference type="Pfam" id="PF04347">
    <property type="entry name" value="FliO"/>
    <property type="match status" value="1"/>
</dbReference>
<keyword evidence="4 6" id="KW-1133">Transmembrane helix</keyword>
<evidence type="ECO:0000313" key="12">
    <source>
        <dbReference type="Proteomes" id="UP000094869"/>
    </source>
</evidence>
<comment type="subcellular location">
    <subcellularLocation>
        <location evidence="1">Cell membrane</location>
    </subcellularLocation>
</comment>
<name>A0A1E3A855_9FIRM</name>
<evidence type="ECO:0000256" key="2">
    <source>
        <dbReference type="ARBA" id="ARBA00022475"/>
    </source>
</evidence>
<evidence type="ECO:0000313" key="11">
    <source>
        <dbReference type="Proteomes" id="UP000094271"/>
    </source>
</evidence>
<evidence type="ECO:0000313" key="9">
    <source>
        <dbReference type="EMBL" id="ODR60241.1"/>
    </source>
</evidence>
<proteinExistence type="predicted"/>
<evidence type="ECO:0000256" key="3">
    <source>
        <dbReference type="ARBA" id="ARBA00022692"/>
    </source>
</evidence>
<reference evidence="9 12" key="2">
    <citation type="submission" date="2016-08" db="EMBL/GenBank/DDBJ databases">
        <title>Characterization of Isolates of Eisenbergiella tayi Derived from Blood Cultures, Using Whole Genome Sequencing.</title>
        <authorList>
            <person name="Bernier A.-M."/>
            <person name="Burdz T."/>
            <person name="Wiebe D."/>
            <person name="Bernard K."/>
        </authorList>
    </citation>
    <scope>NUCLEOTIDE SEQUENCE [LARGE SCALE GENOMIC DNA]</scope>
    <source>
        <strain evidence="9 12">NML120146</strain>
    </source>
</reference>
<dbReference type="GO" id="GO:0044781">
    <property type="term" value="P:bacterial-type flagellum organization"/>
    <property type="evidence" value="ECO:0007669"/>
    <property type="project" value="InterPro"/>
</dbReference>
<evidence type="ECO:0000256" key="5">
    <source>
        <dbReference type="ARBA" id="ARBA00023136"/>
    </source>
</evidence>
<dbReference type="InterPro" id="IPR022781">
    <property type="entry name" value="Flagellar_biosynth_FliO"/>
</dbReference>
<evidence type="ECO:0000313" key="8">
    <source>
        <dbReference type="EMBL" id="ODR36554.1"/>
    </source>
</evidence>
<evidence type="ECO:0000256" key="6">
    <source>
        <dbReference type="SAM" id="Phobius"/>
    </source>
</evidence>
<accession>A0A1E3A855</accession>
<dbReference type="Proteomes" id="UP000094869">
    <property type="component" value="Unassembled WGS sequence"/>
</dbReference>
<protein>
    <submittedName>
        <fullName evidence="7">Flagellar biosynthesis protein, FliO</fullName>
    </submittedName>
</protein>
<keyword evidence="12" id="KW-1185">Reference proteome</keyword>
<keyword evidence="7" id="KW-0966">Cell projection</keyword>
<dbReference type="OrthoDB" id="1956880at2"/>
<sequence>MVILKLLLYLFVLVLVVFLAYYTTKLVGKSAGGKQLGKSIHVLERTGIGRDSWLMIVEVQGKVMLLGLSPAGIQQISELEDYVRPKEDGEGDKSFLAMLTKQMEEGQAAFHRQKNDRDK</sequence>
<dbReference type="EMBL" id="MEHD01000012">
    <property type="protein sequence ID" value="ODR60241.1"/>
    <property type="molecule type" value="Genomic_DNA"/>
</dbReference>
<keyword evidence="5 6" id="KW-0472">Membrane</keyword>
<keyword evidence="3 6" id="KW-0812">Transmembrane</keyword>
<dbReference type="GO" id="GO:0016020">
    <property type="term" value="C:membrane"/>
    <property type="evidence" value="ECO:0007669"/>
    <property type="project" value="InterPro"/>
</dbReference>
<dbReference type="Proteomes" id="UP000094271">
    <property type="component" value="Unassembled WGS sequence"/>
</dbReference>
<reference evidence="8 11" key="3">
    <citation type="submission" date="2016-08" db="EMBL/GenBank/DDBJ databases">
        <authorList>
            <person name="Seilhamer J.J."/>
        </authorList>
    </citation>
    <scope>NUCLEOTIDE SEQUENCE [LARGE SCALE GENOMIC DNA]</scope>
    <source>
        <strain evidence="8 11">NML150140-1</strain>
    </source>
</reference>
<dbReference type="EMBL" id="MEHA01000051">
    <property type="protein sequence ID" value="ODR36554.1"/>
    <property type="molecule type" value="Genomic_DNA"/>
</dbReference>
<evidence type="ECO:0000313" key="10">
    <source>
        <dbReference type="Proteomes" id="UP000094067"/>
    </source>
</evidence>
<dbReference type="RefSeq" id="WP_009250473.1">
    <property type="nucleotide sequence ID" value="NZ_CABMHK010000137.1"/>
</dbReference>
<dbReference type="AlphaFoldDB" id="A0A1E3A855"/>